<dbReference type="EMBL" id="BMXG01000032">
    <property type="protein sequence ID" value="GHC13350.1"/>
    <property type="molecule type" value="Genomic_DNA"/>
</dbReference>
<evidence type="ECO:0000256" key="1">
    <source>
        <dbReference type="SAM" id="Coils"/>
    </source>
</evidence>
<reference evidence="2" key="1">
    <citation type="journal article" date="2014" name="Int. J. Syst. Evol. Microbiol.">
        <title>Complete genome sequence of Corynebacterium casei LMG S-19264T (=DSM 44701T), isolated from a smear-ripened cheese.</title>
        <authorList>
            <consortium name="US DOE Joint Genome Institute (JGI-PGF)"/>
            <person name="Walter F."/>
            <person name="Albersmeier A."/>
            <person name="Kalinowski J."/>
            <person name="Ruckert C."/>
        </authorList>
    </citation>
    <scope>NUCLEOTIDE SEQUENCE</scope>
    <source>
        <strain evidence="2">KCTC 12870</strain>
    </source>
</reference>
<comment type="caution">
    <text evidence="2">The sequence shown here is derived from an EMBL/GenBank/DDBJ whole genome shotgun (WGS) entry which is preliminary data.</text>
</comment>
<name>A0A8J3DK46_9BACT</name>
<keyword evidence="1" id="KW-0175">Coiled coil</keyword>
<proteinExistence type="predicted"/>
<gene>
    <name evidence="2" type="ORF">GCM10007047_33360</name>
</gene>
<evidence type="ECO:0000313" key="3">
    <source>
        <dbReference type="Proteomes" id="UP000642829"/>
    </source>
</evidence>
<sequence length="179" mass="20593">MKDLWWLARNGVTYRSPMSLQAVELTTKKNPQGDYQICHVKDDGDNADCWHSLSSPPPSRVVESRGNTTIFRAPAPATAPKKPIAATQDQRPNFETVPAQKNVPEKIDDMCKVIQQLEAKVDRLLDANELIKNLEHREKYLREAEELVHQKAQNLEHERTELDQLRDELEKRRFRLGSA</sequence>
<reference evidence="2" key="2">
    <citation type="submission" date="2020-09" db="EMBL/GenBank/DDBJ databases">
        <authorList>
            <person name="Sun Q."/>
            <person name="Kim S."/>
        </authorList>
    </citation>
    <scope>NUCLEOTIDE SEQUENCE</scope>
    <source>
        <strain evidence="2">KCTC 12870</strain>
    </source>
</reference>
<dbReference type="Proteomes" id="UP000642829">
    <property type="component" value="Unassembled WGS sequence"/>
</dbReference>
<organism evidence="2 3">
    <name type="scientific">Cerasicoccus arenae</name>
    <dbReference type="NCBI Taxonomy" id="424488"/>
    <lineage>
        <taxon>Bacteria</taxon>
        <taxon>Pseudomonadati</taxon>
        <taxon>Verrucomicrobiota</taxon>
        <taxon>Opitutia</taxon>
        <taxon>Puniceicoccales</taxon>
        <taxon>Cerasicoccaceae</taxon>
        <taxon>Cerasicoccus</taxon>
    </lineage>
</organism>
<dbReference type="AlphaFoldDB" id="A0A8J3DK46"/>
<keyword evidence="3" id="KW-1185">Reference proteome</keyword>
<feature type="coiled-coil region" evidence="1">
    <location>
        <begin position="107"/>
        <end position="175"/>
    </location>
</feature>
<accession>A0A8J3DK46</accession>
<protein>
    <submittedName>
        <fullName evidence="2">Uncharacterized protein</fullName>
    </submittedName>
</protein>
<evidence type="ECO:0000313" key="2">
    <source>
        <dbReference type="EMBL" id="GHC13350.1"/>
    </source>
</evidence>